<protein>
    <submittedName>
        <fullName evidence="1">Uncharacterized protein</fullName>
    </submittedName>
</protein>
<gene>
    <name evidence="1" type="ORF">CRV2_00013138</name>
</gene>
<evidence type="ECO:0000313" key="1">
    <source>
        <dbReference type="EMBL" id="CAG9947027.1"/>
    </source>
</evidence>
<reference evidence="1" key="1">
    <citation type="submission" date="2020-04" db="EMBL/GenBank/DDBJ databases">
        <authorList>
            <person name="Broberg M."/>
        </authorList>
    </citation>
    <scope>NUCLEOTIDE SEQUENCE</scope>
</reference>
<keyword evidence="2" id="KW-1185">Reference proteome</keyword>
<dbReference type="EMBL" id="CADEHS020000011">
    <property type="protein sequence ID" value="CAG9947027.1"/>
    <property type="molecule type" value="Genomic_DNA"/>
</dbReference>
<name>A0ACA9U2H7_BIOOC</name>
<accession>A0ACA9U2H7</accession>
<reference evidence="1" key="2">
    <citation type="submission" date="2021-10" db="EMBL/GenBank/DDBJ databases">
        <authorList>
            <person name="Piombo E."/>
        </authorList>
    </citation>
    <scope>NUCLEOTIDE SEQUENCE</scope>
</reference>
<comment type="caution">
    <text evidence="1">The sequence shown here is derived from an EMBL/GenBank/DDBJ whole genome shotgun (WGS) entry which is preliminary data.</text>
</comment>
<dbReference type="Proteomes" id="UP000836387">
    <property type="component" value="Unassembled WGS sequence"/>
</dbReference>
<evidence type="ECO:0000313" key="2">
    <source>
        <dbReference type="Proteomes" id="UP000836387"/>
    </source>
</evidence>
<proteinExistence type="predicted"/>
<sequence length="122" mass="13769">MDLYLVKRIFFPDGGHGIFIEKEKSDNSGDLIRHITQNGTKKVSIERGIKLKEFDPGFYSSLIGDVDEMDAEEVLELAQNDPKVSQLEFREWTDAFIQKLKTEKLLGELPPNAGLPPGWCSS</sequence>
<organism evidence="1 2">
    <name type="scientific">Clonostachys rosea f. rosea IK726</name>
    <dbReference type="NCBI Taxonomy" id="1349383"/>
    <lineage>
        <taxon>Eukaryota</taxon>
        <taxon>Fungi</taxon>
        <taxon>Dikarya</taxon>
        <taxon>Ascomycota</taxon>
        <taxon>Pezizomycotina</taxon>
        <taxon>Sordariomycetes</taxon>
        <taxon>Hypocreomycetidae</taxon>
        <taxon>Hypocreales</taxon>
        <taxon>Bionectriaceae</taxon>
        <taxon>Clonostachys</taxon>
    </lineage>
</organism>